<accession>A0A147I0D9</accession>
<dbReference type="CDD" id="cd12797">
    <property type="entry name" value="M23_peptidase"/>
    <property type="match status" value="1"/>
</dbReference>
<dbReference type="Gene3D" id="3.10.350.10">
    <property type="entry name" value="LysM domain"/>
    <property type="match status" value="2"/>
</dbReference>
<dbReference type="PATRIC" id="fig|869719.3.peg.2221"/>
<dbReference type="PANTHER" id="PTHR21666">
    <property type="entry name" value="PEPTIDASE-RELATED"/>
    <property type="match status" value="1"/>
</dbReference>
<proteinExistence type="predicted"/>
<feature type="domain" description="LysM" evidence="2">
    <location>
        <begin position="76"/>
        <end position="120"/>
    </location>
</feature>
<feature type="non-terminal residue" evidence="3">
    <location>
        <position position="1"/>
    </location>
</feature>
<dbReference type="SMART" id="SM00257">
    <property type="entry name" value="LysM"/>
    <property type="match status" value="2"/>
</dbReference>
<dbReference type="Pfam" id="PF01476">
    <property type="entry name" value="LysM"/>
    <property type="match status" value="2"/>
</dbReference>
<dbReference type="OrthoDB" id="9795421at2"/>
<gene>
    <name evidence="3" type="ORF">NS334_11385</name>
</gene>
<dbReference type="SUPFAM" id="SSF51261">
    <property type="entry name" value="Duplicated hybrid motif"/>
    <property type="match status" value="1"/>
</dbReference>
<evidence type="ECO:0000313" key="3">
    <source>
        <dbReference type="EMBL" id="KTT70835.1"/>
    </source>
</evidence>
<dbReference type="AlphaFoldDB" id="A0A147I0D9"/>
<feature type="compositionally biased region" description="Low complexity" evidence="1">
    <location>
        <begin position="161"/>
        <end position="170"/>
    </location>
</feature>
<sequence>ARVEKLPAPRPAWEARAVTADARLVRAQEVVVRPGDTLTGIADRTGASPDAIARRNALAPPFALRVGQRLEIPGGRYHRVDPGQTGIGIARAYGVPWSQVIAANALTEPYILKTGQRVLIPATAPSAAARAAAFSLDIDTILTGGEPAVAAGKAPARPTRSAKAVPPSTVPVASPVTAPGRFAWPVDGRIIRRFGAGASGERFDGVEIAVPTDTPVRASANGTVVYAGDGIAALGGLVIVKHGDTWTSIYGHARKLLVRRGQAVTRGQVIAISGATGFADRPQLHFELRRGRTPVDPVSQLPRR</sequence>
<evidence type="ECO:0000259" key="2">
    <source>
        <dbReference type="PROSITE" id="PS51782"/>
    </source>
</evidence>
<dbReference type="EMBL" id="LDTB01000046">
    <property type="protein sequence ID" value="KTT70835.1"/>
    <property type="molecule type" value="Genomic_DNA"/>
</dbReference>
<dbReference type="SUPFAM" id="SSF54106">
    <property type="entry name" value="LysM domain"/>
    <property type="match status" value="1"/>
</dbReference>
<dbReference type="Gene3D" id="2.70.70.10">
    <property type="entry name" value="Glucose Permease (Domain IIA)"/>
    <property type="match status" value="1"/>
</dbReference>
<dbReference type="InterPro" id="IPR011055">
    <property type="entry name" value="Dup_hybrid_motif"/>
</dbReference>
<dbReference type="PANTHER" id="PTHR21666:SF270">
    <property type="entry name" value="MUREIN HYDROLASE ACTIVATOR ENVC"/>
    <property type="match status" value="1"/>
</dbReference>
<dbReference type="GO" id="GO:0004222">
    <property type="term" value="F:metalloendopeptidase activity"/>
    <property type="evidence" value="ECO:0007669"/>
    <property type="project" value="TreeGrafter"/>
</dbReference>
<feature type="region of interest" description="Disordered" evidence="1">
    <location>
        <begin position="150"/>
        <end position="170"/>
    </location>
</feature>
<dbReference type="InterPro" id="IPR036779">
    <property type="entry name" value="LysM_dom_sf"/>
</dbReference>
<evidence type="ECO:0000256" key="1">
    <source>
        <dbReference type="SAM" id="MobiDB-lite"/>
    </source>
</evidence>
<dbReference type="RefSeq" id="WP_153002719.1">
    <property type="nucleotide sequence ID" value="NZ_LDTB01000046.1"/>
</dbReference>
<dbReference type="InterPro" id="IPR018392">
    <property type="entry name" value="LysM"/>
</dbReference>
<dbReference type="PROSITE" id="PS51782">
    <property type="entry name" value="LYSM"/>
    <property type="match status" value="2"/>
</dbReference>
<organism evidence="3 4">
    <name type="scientific">Sphingomonas endophytica</name>
    <dbReference type="NCBI Taxonomy" id="869719"/>
    <lineage>
        <taxon>Bacteria</taxon>
        <taxon>Pseudomonadati</taxon>
        <taxon>Pseudomonadota</taxon>
        <taxon>Alphaproteobacteria</taxon>
        <taxon>Sphingomonadales</taxon>
        <taxon>Sphingomonadaceae</taxon>
        <taxon>Sphingomonas</taxon>
    </lineage>
</organism>
<dbReference type="InterPro" id="IPR050570">
    <property type="entry name" value="Cell_wall_metabolism_enzyme"/>
</dbReference>
<protein>
    <submittedName>
        <fullName evidence="3">Membrane protein</fullName>
    </submittedName>
</protein>
<keyword evidence="4" id="KW-1185">Reference proteome</keyword>
<dbReference type="Pfam" id="PF01551">
    <property type="entry name" value="Peptidase_M23"/>
    <property type="match status" value="1"/>
</dbReference>
<evidence type="ECO:0000313" key="4">
    <source>
        <dbReference type="Proteomes" id="UP000074310"/>
    </source>
</evidence>
<dbReference type="CDD" id="cd00118">
    <property type="entry name" value="LysM"/>
    <property type="match status" value="2"/>
</dbReference>
<name>A0A147I0D9_9SPHN</name>
<comment type="caution">
    <text evidence="3">The sequence shown here is derived from an EMBL/GenBank/DDBJ whole genome shotgun (WGS) entry which is preliminary data.</text>
</comment>
<dbReference type="Proteomes" id="UP000074310">
    <property type="component" value="Unassembled WGS sequence"/>
</dbReference>
<feature type="domain" description="LysM" evidence="2">
    <location>
        <begin position="28"/>
        <end position="72"/>
    </location>
</feature>
<reference evidence="3 4" key="1">
    <citation type="journal article" date="2016" name="Front. Microbiol.">
        <title>Genomic Resource of Rice Seed Associated Bacteria.</title>
        <authorList>
            <person name="Midha S."/>
            <person name="Bansal K."/>
            <person name="Sharma S."/>
            <person name="Kumar N."/>
            <person name="Patil P.P."/>
            <person name="Chaudhry V."/>
            <person name="Patil P.B."/>
        </authorList>
    </citation>
    <scope>NUCLEOTIDE SEQUENCE [LARGE SCALE GENOMIC DNA]</scope>
    <source>
        <strain evidence="3 4">NS334</strain>
    </source>
</reference>
<dbReference type="InterPro" id="IPR016047">
    <property type="entry name" value="M23ase_b-sheet_dom"/>
</dbReference>